<keyword evidence="2" id="KW-1185">Reference proteome</keyword>
<name>A0AAQ4DH75_AMBAM</name>
<accession>A0AAQ4DH75</accession>
<comment type="caution">
    <text evidence="1">The sequence shown here is derived from an EMBL/GenBank/DDBJ whole genome shotgun (WGS) entry which is preliminary data.</text>
</comment>
<evidence type="ECO:0000313" key="2">
    <source>
        <dbReference type="Proteomes" id="UP001321473"/>
    </source>
</evidence>
<organism evidence="1 2">
    <name type="scientific">Amblyomma americanum</name>
    <name type="common">Lone star tick</name>
    <dbReference type="NCBI Taxonomy" id="6943"/>
    <lineage>
        <taxon>Eukaryota</taxon>
        <taxon>Metazoa</taxon>
        <taxon>Ecdysozoa</taxon>
        <taxon>Arthropoda</taxon>
        <taxon>Chelicerata</taxon>
        <taxon>Arachnida</taxon>
        <taxon>Acari</taxon>
        <taxon>Parasitiformes</taxon>
        <taxon>Ixodida</taxon>
        <taxon>Ixodoidea</taxon>
        <taxon>Ixodidae</taxon>
        <taxon>Amblyomminae</taxon>
        <taxon>Amblyomma</taxon>
    </lineage>
</organism>
<dbReference type="EMBL" id="JARKHS020030733">
    <property type="protein sequence ID" value="KAK8761815.1"/>
    <property type="molecule type" value="Genomic_DNA"/>
</dbReference>
<dbReference type="AlphaFoldDB" id="A0AAQ4DH75"/>
<gene>
    <name evidence="1" type="ORF">V5799_026918</name>
</gene>
<dbReference type="Proteomes" id="UP001321473">
    <property type="component" value="Unassembled WGS sequence"/>
</dbReference>
<sequence>MAMRYKAAYPRTMLCIKAAARCHKSITGIIKDTGISFIVSHFQDAPTGRRATFDHGAATEVDLDSQLEYYIRSKSPDSWGLTKNYSYWTLKMNSSKEHSIESSLEGWKCEGGQNSSSSHLEPSVCRDQFIWNLSNSIRSPFPLSVTLNVTVIHNGTLKKALVLIDLTNRTSIIWEPQGMNLTSPTKEILQESCNFSATATFQGRFAYHIRPRGDHHGYYSEGVENLHNSSVGLYNNTDKLHYDMNGTYSHFVICES</sequence>
<evidence type="ECO:0000313" key="1">
    <source>
        <dbReference type="EMBL" id="KAK8761815.1"/>
    </source>
</evidence>
<protein>
    <submittedName>
        <fullName evidence="1">Uncharacterized protein</fullName>
    </submittedName>
</protein>
<reference evidence="1 2" key="1">
    <citation type="journal article" date="2023" name="Arcadia Sci">
        <title>De novo assembly of a long-read Amblyomma americanum tick genome.</title>
        <authorList>
            <person name="Chou S."/>
            <person name="Poskanzer K.E."/>
            <person name="Rollins M."/>
            <person name="Thuy-Boun P.S."/>
        </authorList>
    </citation>
    <scope>NUCLEOTIDE SEQUENCE [LARGE SCALE GENOMIC DNA]</scope>
    <source>
        <strain evidence="1">F_SG_1</strain>
        <tissue evidence="1">Salivary glands</tissue>
    </source>
</reference>
<proteinExistence type="predicted"/>